<dbReference type="Proteomes" id="UP000000709">
    <property type="component" value="Unassembled WGS sequence"/>
</dbReference>
<keyword evidence="7 10" id="KW-1133">Transmembrane helix</keyword>
<organism evidence="14">
    <name type="scientific">Spathaspora passalidarum (strain NRRL Y-27907 / 11-Y1)</name>
    <dbReference type="NCBI Taxonomy" id="619300"/>
    <lineage>
        <taxon>Eukaryota</taxon>
        <taxon>Fungi</taxon>
        <taxon>Dikarya</taxon>
        <taxon>Ascomycota</taxon>
        <taxon>Saccharomycotina</taxon>
        <taxon>Pichiomycetes</taxon>
        <taxon>Debaryomycetaceae</taxon>
        <taxon>Spathaspora</taxon>
    </lineage>
</organism>
<protein>
    <recommendedName>
        <fullName evidence="3">Protein BIG1</fullName>
    </recommendedName>
</protein>
<evidence type="ECO:0000256" key="6">
    <source>
        <dbReference type="ARBA" id="ARBA00022824"/>
    </source>
</evidence>
<dbReference type="GO" id="GO:0009272">
    <property type="term" value="P:fungal-type cell wall biogenesis"/>
    <property type="evidence" value="ECO:0007669"/>
    <property type="project" value="TreeGrafter"/>
</dbReference>
<evidence type="ECO:0000256" key="4">
    <source>
        <dbReference type="ARBA" id="ARBA00022692"/>
    </source>
</evidence>
<feature type="domain" description="V-type proton ATPase subunit S1/VOA1 transmembrane" evidence="12">
    <location>
        <begin position="230"/>
        <end position="269"/>
    </location>
</feature>
<dbReference type="InParanoid" id="G3AMD6"/>
<keyword evidence="5 11" id="KW-0732">Signal</keyword>
<keyword evidence="6" id="KW-0256">Endoplasmic reticulum</keyword>
<dbReference type="AlphaFoldDB" id="G3AMD6"/>
<evidence type="ECO:0000256" key="8">
    <source>
        <dbReference type="ARBA" id="ARBA00023136"/>
    </source>
</evidence>
<dbReference type="PANTHER" id="PTHR28285:SF1">
    <property type="entry name" value="PROTEIN BIG1"/>
    <property type="match status" value="1"/>
</dbReference>
<evidence type="ECO:0000313" key="13">
    <source>
        <dbReference type="EMBL" id="EGW32789.1"/>
    </source>
</evidence>
<proteinExistence type="inferred from homology"/>
<evidence type="ECO:0000256" key="1">
    <source>
        <dbReference type="ARBA" id="ARBA00004115"/>
    </source>
</evidence>
<dbReference type="InterPro" id="IPR046756">
    <property type="entry name" value="VAS1/VOA1_TM"/>
</dbReference>
<dbReference type="EMBL" id="GL996501">
    <property type="protein sequence ID" value="EGW32789.1"/>
    <property type="molecule type" value="Genomic_DNA"/>
</dbReference>
<gene>
    <name evidence="13" type="ORF">SPAPADRAFT_49735</name>
</gene>
<feature type="signal peptide" evidence="11">
    <location>
        <begin position="1"/>
        <end position="18"/>
    </location>
</feature>
<evidence type="ECO:0000256" key="3">
    <source>
        <dbReference type="ARBA" id="ARBA00022089"/>
    </source>
</evidence>
<dbReference type="Pfam" id="PF20520">
    <property type="entry name" value="Ac45-VOA1_TM"/>
    <property type="match status" value="1"/>
</dbReference>
<dbReference type="GO" id="GO:0005789">
    <property type="term" value="C:endoplasmic reticulum membrane"/>
    <property type="evidence" value="ECO:0007669"/>
    <property type="project" value="UniProtKB-SubCell"/>
</dbReference>
<reference evidence="13 14" key="1">
    <citation type="journal article" date="2011" name="Proc. Natl. Acad. Sci. U.S.A.">
        <title>Comparative genomics of xylose-fermenting fungi for enhanced biofuel production.</title>
        <authorList>
            <person name="Wohlbach D.J."/>
            <person name="Kuo A."/>
            <person name="Sato T.K."/>
            <person name="Potts K.M."/>
            <person name="Salamov A.A."/>
            <person name="LaButti K.M."/>
            <person name="Sun H."/>
            <person name="Clum A."/>
            <person name="Pangilinan J.L."/>
            <person name="Lindquist E.A."/>
            <person name="Lucas S."/>
            <person name="Lapidus A."/>
            <person name="Jin M."/>
            <person name="Gunawan C."/>
            <person name="Balan V."/>
            <person name="Dale B.E."/>
            <person name="Jeffries T.W."/>
            <person name="Zinkel R."/>
            <person name="Barry K.W."/>
            <person name="Grigoriev I.V."/>
            <person name="Gasch A.P."/>
        </authorList>
    </citation>
    <scope>NUCLEOTIDE SEQUENCE [LARGE SCALE GENOMIC DNA]</scope>
    <source>
        <strain evidence="14">NRRL Y-27907 / 11-Y1</strain>
    </source>
</reference>
<evidence type="ECO:0000256" key="11">
    <source>
        <dbReference type="SAM" id="SignalP"/>
    </source>
</evidence>
<comment type="subcellular location">
    <subcellularLocation>
        <location evidence="1">Endoplasmic reticulum membrane</location>
        <topology evidence="1">Single-pass type I membrane protein</topology>
    </subcellularLocation>
</comment>
<dbReference type="OMA" id="KYQFFTS"/>
<dbReference type="RefSeq" id="XP_007374304.1">
    <property type="nucleotide sequence ID" value="XM_007374242.1"/>
</dbReference>
<evidence type="ECO:0000256" key="7">
    <source>
        <dbReference type="ARBA" id="ARBA00022989"/>
    </source>
</evidence>
<comment type="similarity">
    <text evidence="2">Belongs to the BIG1 family.</text>
</comment>
<dbReference type="GO" id="GO:0071555">
    <property type="term" value="P:cell wall organization"/>
    <property type="evidence" value="ECO:0007669"/>
    <property type="project" value="UniProtKB-KW"/>
</dbReference>
<dbReference type="KEGG" id="spaa:SPAPADRAFT_49735"/>
<dbReference type="HOGENOM" id="CLU_082455_0_0_1"/>
<keyword evidence="14" id="KW-1185">Reference proteome</keyword>
<dbReference type="eggNOG" id="ENOG502S5C0">
    <property type="taxonomic scope" value="Eukaryota"/>
</dbReference>
<dbReference type="STRING" id="619300.G3AMD6"/>
<dbReference type="GO" id="GO:0006078">
    <property type="term" value="P:(1-&gt;6)-beta-D-glucan biosynthetic process"/>
    <property type="evidence" value="ECO:0007669"/>
    <property type="project" value="TreeGrafter"/>
</dbReference>
<evidence type="ECO:0000256" key="5">
    <source>
        <dbReference type="ARBA" id="ARBA00022729"/>
    </source>
</evidence>
<evidence type="ECO:0000313" key="14">
    <source>
        <dbReference type="Proteomes" id="UP000000709"/>
    </source>
</evidence>
<keyword evidence="8 10" id="KW-0472">Membrane</keyword>
<dbReference type="OrthoDB" id="10262235at2759"/>
<accession>G3AMD6</accession>
<keyword evidence="4 10" id="KW-0812">Transmembrane</keyword>
<feature type="transmembrane region" description="Helical" evidence="10">
    <location>
        <begin position="236"/>
        <end position="257"/>
    </location>
</feature>
<evidence type="ECO:0000256" key="2">
    <source>
        <dbReference type="ARBA" id="ARBA00008203"/>
    </source>
</evidence>
<evidence type="ECO:0000256" key="10">
    <source>
        <dbReference type="SAM" id="Phobius"/>
    </source>
</evidence>
<dbReference type="PANTHER" id="PTHR28285">
    <property type="entry name" value="PROTEIN BIG1"/>
    <property type="match status" value="1"/>
</dbReference>
<sequence length="278" mass="31487">MKVQSLSLIASVLSVVNAFADTALLYSSFDLEVPHKYITESKDLSQFMLQYIQQLCANDKQLYIYRVNQLKSSQVDHGVLLNHVHYNSISDLSFPIDAACSLEIVSEQDSNQSQSNIVVVEVSEGVHSIDEFLKHENVIVQGVPSFHKRNKVNQIVEQVNDMFHDDVEKRDVADGSNYDDIQSEVEADFREAESLIDDETVTVFKASIKEARASNDTKKSTNTSLFTNYQFFTPGIWSGIIVSGFLLTILYLGINWLNSLEVTYSSFEKQVDYDKKNE</sequence>
<dbReference type="GeneID" id="18871367"/>
<name>G3AMD6_SPAPN</name>
<feature type="chain" id="PRO_5003442504" description="Protein BIG1" evidence="11">
    <location>
        <begin position="19"/>
        <end position="278"/>
    </location>
</feature>
<dbReference type="InterPro" id="IPR037654">
    <property type="entry name" value="Big1"/>
</dbReference>
<evidence type="ECO:0000256" key="9">
    <source>
        <dbReference type="ARBA" id="ARBA00023316"/>
    </source>
</evidence>
<keyword evidence="9" id="KW-0961">Cell wall biogenesis/degradation</keyword>
<evidence type="ECO:0000259" key="12">
    <source>
        <dbReference type="Pfam" id="PF20520"/>
    </source>
</evidence>